<evidence type="ECO:0000256" key="1">
    <source>
        <dbReference type="SAM" id="MobiDB-lite"/>
    </source>
</evidence>
<evidence type="ECO:0000313" key="3">
    <source>
        <dbReference type="EMBL" id="CAG8684431.1"/>
    </source>
</evidence>
<feature type="compositionally biased region" description="Low complexity" evidence="1">
    <location>
        <begin position="1009"/>
        <end position="1027"/>
    </location>
</feature>
<keyword evidence="4" id="KW-1185">Reference proteome</keyword>
<keyword evidence="2" id="KW-1133">Transmembrane helix</keyword>
<name>A0A9N9EMK9_FUNMO</name>
<gene>
    <name evidence="3" type="ORF">FMOSSE_LOCUS13061</name>
</gene>
<feature type="compositionally biased region" description="Low complexity" evidence="1">
    <location>
        <begin position="1064"/>
        <end position="1079"/>
    </location>
</feature>
<feature type="region of interest" description="Disordered" evidence="1">
    <location>
        <begin position="1"/>
        <end position="120"/>
    </location>
</feature>
<dbReference type="Proteomes" id="UP000789375">
    <property type="component" value="Unassembled WGS sequence"/>
</dbReference>
<feature type="region of interest" description="Disordered" evidence="1">
    <location>
        <begin position="1006"/>
        <end position="1038"/>
    </location>
</feature>
<feature type="compositionally biased region" description="Polar residues" evidence="1">
    <location>
        <begin position="1087"/>
        <end position="1096"/>
    </location>
</feature>
<feature type="region of interest" description="Disordered" evidence="1">
    <location>
        <begin position="1062"/>
        <end position="1096"/>
    </location>
</feature>
<feature type="transmembrane region" description="Helical" evidence="2">
    <location>
        <begin position="776"/>
        <end position="796"/>
    </location>
</feature>
<feature type="compositionally biased region" description="Basic and acidic residues" evidence="1">
    <location>
        <begin position="1"/>
        <end position="61"/>
    </location>
</feature>
<feature type="transmembrane region" description="Helical" evidence="2">
    <location>
        <begin position="808"/>
        <end position="828"/>
    </location>
</feature>
<sequence>EKEKDIEQEKEKEKDIEQEKEKEKDIEQEKEKEKDIEQEKEKEKDIEQEKEKEKDIEQEKENENEEQEKEKEKDKEQEKGKEKEKEEKGKVNDKDNQGEGQKNEKMPYTPSKSPRPKSTKIIPEYRVISYVEAYDSHVHSAKSYYPNGPIIVRLENHINSTCDEPKLNIRLVYKDNRMQPINFDYAIPDFNFCKQGNDTKDLIEIYPLERRFFLVRYVQIVNESRQEMGLIVDWDGQIFRELTLSTDTSELGEAIINSNPQRGFIWINFIPNNILRWTNFSAPNDENLFTQETTKESELSGQKYKVFPTLDGGYGIVSAGQKPDATENVEKVPIVPLWEVTVKFIRPHTGEITKPSVIYSIATQVIDINIEVCDYAYDLPGLACIIRIQHIDGSIGYVKIQFLSNGSTKNTVKIAFDGSLVDYIYPLHNGGYIFSVNSNNVEVNFTGNIYDSNGKLHDIWDCPKMYGQTITPHGVFPNNTVWMFFDGYYQSETSYPDTWTFMTATINDLPQPSVNEYNNLNINATNPTIDGVFSTEIETETRSINITYSNTILLSTGNISIFQYEQDDEDNLILRQSYQTKSPKVTLSPDKRTITLNVLDHTFNMPNSKYTVVIDDDAVKDLSYEEPLMGISSNIWRFSTDNKQSIQEELKSQEHALVRLTSDASENFDNLDFHQQSEFVQNLLHDLAKCVPVPQERMRTNSHSQWDPDVDSKQILLKFRILAVKDEQDISVNNIIQTLDEMIRDREISPISHYPYTALLDSTYGFRRKRNVWEKYDFKLLAVGATLLLLGILAIFSYKKYEDGNCFVAFKVLLIALDFGLDLAFVLVHSRDVLHLYIPSLLTFIIPLGLNTLITFFILIRELSNNTMFYKWFRTYHNVAAIFTVCSIADVDSLTMINSKLAGLDAFDAPISPGTEKWIFIVSIWNFIIEDTPQLIIQIIYIIYSVNYSIIPFLNLVSASLLWICIFFGRSYHMFLRYQDRHQVYQTTIRTPSSWLSQERHQDNSRHFNSGVNVGVDGGSNNNNGGRRNNDVSEYQPLERRSSVPLYNSSLGPFDDAMGIGVAGPSNNNRTRSGSSGISYELIGSEHGNTNTSASGNVNNGYERVYGKDKTLEMKYNV</sequence>
<dbReference type="EMBL" id="CAJVPP010007082">
    <property type="protein sequence ID" value="CAG8684431.1"/>
    <property type="molecule type" value="Genomic_DNA"/>
</dbReference>
<feature type="non-terminal residue" evidence="3">
    <location>
        <position position="1118"/>
    </location>
</feature>
<evidence type="ECO:0000313" key="4">
    <source>
        <dbReference type="Proteomes" id="UP000789375"/>
    </source>
</evidence>
<evidence type="ECO:0000256" key="2">
    <source>
        <dbReference type="SAM" id="Phobius"/>
    </source>
</evidence>
<organism evidence="3 4">
    <name type="scientific">Funneliformis mosseae</name>
    <name type="common">Endomycorrhizal fungus</name>
    <name type="synonym">Glomus mosseae</name>
    <dbReference type="NCBI Taxonomy" id="27381"/>
    <lineage>
        <taxon>Eukaryota</taxon>
        <taxon>Fungi</taxon>
        <taxon>Fungi incertae sedis</taxon>
        <taxon>Mucoromycota</taxon>
        <taxon>Glomeromycotina</taxon>
        <taxon>Glomeromycetes</taxon>
        <taxon>Glomerales</taxon>
        <taxon>Glomeraceae</taxon>
        <taxon>Funneliformis</taxon>
    </lineage>
</organism>
<feature type="transmembrane region" description="Helical" evidence="2">
    <location>
        <begin position="950"/>
        <end position="969"/>
    </location>
</feature>
<keyword evidence="2" id="KW-0472">Membrane</keyword>
<reference evidence="3" key="1">
    <citation type="submission" date="2021-06" db="EMBL/GenBank/DDBJ databases">
        <authorList>
            <person name="Kallberg Y."/>
            <person name="Tangrot J."/>
            <person name="Rosling A."/>
        </authorList>
    </citation>
    <scope>NUCLEOTIDE SEQUENCE</scope>
    <source>
        <strain evidence="3">87-6 pot B 2015</strain>
    </source>
</reference>
<comment type="caution">
    <text evidence="3">The sequence shown here is derived from an EMBL/GenBank/DDBJ whole genome shotgun (WGS) entry which is preliminary data.</text>
</comment>
<dbReference type="AlphaFoldDB" id="A0A9N9EMK9"/>
<keyword evidence="2" id="KW-0812">Transmembrane</keyword>
<protein>
    <submittedName>
        <fullName evidence="3">13869_t:CDS:1</fullName>
    </submittedName>
</protein>
<proteinExistence type="predicted"/>
<accession>A0A9N9EMK9</accession>
<feature type="compositionally biased region" description="Basic and acidic residues" evidence="1">
    <location>
        <begin position="68"/>
        <end position="105"/>
    </location>
</feature>
<feature type="transmembrane region" description="Helical" evidence="2">
    <location>
        <begin position="840"/>
        <end position="860"/>
    </location>
</feature>